<keyword evidence="2" id="KW-1185">Reference proteome</keyword>
<gene>
    <name evidence="1" type="ORF">LPJ66_009554</name>
</gene>
<accession>A0ACC1I2X7</accession>
<evidence type="ECO:0000313" key="1">
    <source>
        <dbReference type="EMBL" id="KAJ1886589.1"/>
    </source>
</evidence>
<name>A0ACC1I2X7_9FUNG</name>
<sequence length="683" mass="74000">MSHHPAYRTGYSTRPAPRHTVCIDCSKNGLPEIPQGIPADTLSLNMSFNMLTQLPPSFGHTFSALHSLDISGNQIATLPEEIRHLQCLRELNANRNALTELPAAIGCLRNLEVLDISENHMESLHVSLSRLESLRMLSVSDNRLTALPSHLGLLVHNLRVLIVDGNPFNKSCRDLVKPILTVSTKDAKKIAKDKEKSERLREKAAKKDGLQNAGIESSTPLHTNEYSAALKRLVTVRLRRTRSAKQSSLPTPAAASVSVSASAGCDARQSHRPLSLTPGCQASFRDSAFFQSGTLANQPAGIDSSDGAGASAGSGAGTSSGGAAHGSLAGFVPRAAKYDNRISLMSWGPAFHLSTELSEYMTRQLPPLPSPLAIVPLQTPPAAATAESVRNVSMDIALPESEAIVMARSSQSRHSTAISDITTTTTAGLTDRISLRSTSQESHGSSVDDNMGLIQDAAKVARVLWQLCDEWDLDPLHSEHESIGRMLLQLRSSAVRVDTSSGIDRVYREKALSAGGSQRLKILSELLVTEVTYVDTLKNVVGIYLNPMREAKILSESELREIFSNIEVILAFHNDHFLPAITHAISQLDMAIGSVFLHHGPHLKLYSVYTNNHETSVATLVGVASRRAVSNFIQDARGDVTQLGQVGLDGHLLTPVQRLPRYRMLLIDLLSNTPTDHPDHESL</sequence>
<comment type="caution">
    <text evidence="1">The sequence shown here is derived from an EMBL/GenBank/DDBJ whole genome shotgun (WGS) entry which is preliminary data.</text>
</comment>
<dbReference type="Proteomes" id="UP001150581">
    <property type="component" value="Unassembled WGS sequence"/>
</dbReference>
<organism evidence="1 2">
    <name type="scientific">Kickxella alabastrina</name>
    <dbReference type="NCBI Taxonomy" id="61397"/>
    <lineage>
        <taxon>Eukaryota</taxon>
        <taxon>Fungi</taxon>
        <taxon>Fungi incertae sedis</taxon>
        <taxon>Zoopagomycota</taxon>
        <taxon>Kickxellomycotina</taxon>
        <taxon>Kickxellomycetes</taxon>
        <taxon>Kickxellales</taxon>
        <taxon>Kickxellaceae</taxon>
        <taxon>Kickxella</taxon>
    </lineage>
</organism>
<proteinExistence type="predicted"/>
<dbReference type="EMBL" id="JANBPG010002223">
    <property type="protein sequence ID" value="KAJ1886589.1"/>
    <property type="molecule type" value="Genomic_DNA"/>
</dbReference>
<feature type="non-terminal residue" evidence="1">
    <location>
        <position position="683"/>
    </location>
</feature>
<reference evidence="1" key="1">
    <citation type="submission" date="2022-07" db="EMBL/GenBank/DDBJ databases">
        <title>Phylogenomic reconstructions and comparative analyses of Kickxellomycotina fungi.</title>
        <authorList>
            <person name="Reynolds N.K."/>
            <person name="Stajich J.E."/>
            <person name="Barry K."/>
            <person name="Grigoriev I.V."/>
            <person name="Crous P."/>
            <person name="Smith M.E."/>
        </authorList>
    </citation>
    <scope>NUCLEOTIDE SEQUENCE</scope>
    <source>
        <strain evidence="1">Benny 63K</strain>
    </source>
</reference>
<protein>
    <submittedName>
        <fullName evidence="1">Uncharacterized protein</fullName>
    </submittedName>
</protein>
<evidence type="ECO:0000313" key="2">
    <source>
        <dbReference type="Proteomes" id="UP001150581"/>
    </source>
</evidence>